<dbReference type="InterPro" id="IPR033734">
    <property type="entry name" value="Jacalin-like_lectin_dom_plant"/>
</dbReference>
<feature type="domain" description="Jacalin-type lectin" evidence="7">
    <location>
        <begin position="162"/>
        <end position="307"/>
    </location>
</feature>
<dbReference type="EMBL" id="LWDX02011734">
    <property type="protein sequence ID" value="OEL35570.1"/>
    <property type="molecule type" value="Genomic_DNA"/>
</dbReference>
<keyword evidence="6" id="KW-0052">Apoplast</keyword>
<dbReference type="Pfam" id="PF03018">
    <property type="entry name" value="Dirigent"/>
    <property type="match status" value="1"/>
</dbReference>
<dbReference type="SMART" id="SM00915">
    <property type="entry name" value="Jacalin"/>
    <property type="match status" value="1"/>
</dbReference>
<keyword evidence="9" id="KW-1185">Reference proteome</keyword>
<comment type="caution">
    <text evidence="8">The sequence shown here is derived from an EMBL/GenBank/DDBJ whole genome shotgun (WGS) entry which is preliminary data.</text>
</comment>
<dbReference type="GO" id="GO:0030246">
    <property type="term" value="F:carbohydrate binding"/>
    <property type="evidence" value="ECO:0007669"/>
    <property type="project" value="UniProtKB-KW"/>
</dbReference>
<dbReference type="OrthoDB" id="583353at2759"/>
<dbReference type="AlphaFoldDB" id="A0A1E5WED2"/>
<dbReference type="Gene3D" id="2.40.480.10">
    <property type="entry name" value="Allene oxide cyclase-like"/>
    <property type="match status" value="1"/>
</dbReference>
<reference evidence="8 9" key="1">
    <citation type="submission" date="2016-09" db="EMBL/GenBank/DDBJ databases">
        <title>The draft genome of Dichanthelium oligosanthes: A C3 panicoid grass species.</title>
        <authorList>
            <person name="Studer A.J."/>
            <person name="Schnable J.C."/>
            <person name="Brutnell T.P."/>
        </authorList>
    </citation>
    <scope>NUCLEOTIDE SEQUENCE [LARGE SCALE GENOMIC DNA]</scope>
    <source>
        <strain evidence="9">cv. Kellogg 1175</strain>
        <tissue evidence="8">Leaf</tissue>
    </source>
</reference>
<dbReference type="PROSITE" id="PS51752">
    <property type="entry name" value="JACALIN_LECTIN"/>
    <property type="match status" value="1"/>
</dbReference>
<accession>A0A1E5WED2</accession>
<proteinExistence type="inferred from homology"/>
<protein>
    <recommendedName>
        <fullName evidence="6">Dirigent protein</fullName>
    </recommendedName>
</protein>
<dbReference type="CDD" id="cd09612">
    <property type="entry name" value="Jacalin"/>
    <property type="match status" value="1"/>
</dbReference>
<evidence type="ECO:0000256" key="5">
    <source>
        <dbReference type="ARBA" id="ARBA00022734"/>
    </source>
</evidence>
<dbReference type="InterPro" id="IPR001229">
    <property type="entry name" value="Jacalin-like_lectin_dom"/>
</dbReference>
<dbReference type="InterPro" id="IPR004265">
    <property type="entry name" value="Dirigent"/>
</dbReference>
<dbReference type="InterPro" id="IPR044859">
    <property type="entry name" value="Allene_oxi_cyc_Dirigent"/>
</dbReference>
<dbReference type="STRING" id="888268.A0A1E5WED2"/>
<dbReference type="GO" id="GO:0048046">
    <property type="term" value="C:apoplast"/>
    <property type="evidence" value="ECO:0007669"/>
    <property type="project" value="UniProtKB-SubCell"/>
</dbReference>
<evidence type="ECO:0000256" key="2">
    <source>
        <dbReference type="ARBA" id="ARBA00010746"/>
    </source>
</evidence>
<gene>
    <name evidence="8" type="ORF">BAE44_0003411</name>
</gene>
<sequence length="310" mass="33675">MANFQITPSPVTVENNEYNFSNLYLFHTPLGPNRNQFSVTSGDAATGLGEITVNNWPIYDGVGPSAAIVARAQGLHIHAGNWSNVFSIVFEIQRFKGSTLEVMGTSVENGEYAIVGGTGKFAMARGVIYKKFHEQRSDGNIIQLTIRGFFPGLKGSPPVTRVVKIGPCGGNGGVVWDITDTPTRLESITIRYGGVIDGIEFSYINQSGQKRTTGRWCGQGGMNTYPIVLAPSEFVKEVSGTIGSFNGYNNIIRTIAFVTNVKTYGPFGNQRNEATPFTIPVQNNSSIVGFFARGKLYLDAIGVYVQETQF</sequence>
<dbReference type="Gene3D" id="2.100.10.30">
    <property type="entry name" value="Jacalin-like lectin domain"/>
    <property type="match status" value="1"/>
</dbReference>
<evidence type="ECO:0000313" key="9">
    <source>
        <dbReference type="Proteomes" id="UP000095767"/>
    </source>
</evidence>
<evidence type="ECO:0000256" key="4">
    <source>
        <dbReference type="ARBA" id="ARBA00022525"/>
    </source>
</evidence>
<evidence type="ECO:0000256" key="6">
    <source>
        <dbReference type="RuleBase" id="RU363099"/>
    </source>
</evidence>
<comment type="subcellular location">
    <subcellularLocation>
        <location evidence="6">Secreted</location>
        <location evidence="6">Extracellular space</location>
        <location evidence="6">Apoplast</location>
    </subcellularLocation>
</comment>
<comment type="subunit">
    <text evidence="3 6">Homodimer.</text>
</comment>
<dbReference type="SUPFAM" id="SSF51101">
    <property type="entry name" value="Mannose-binding lectins"/>
    <property type="match status" value="1"/>
</dbReference>
<keyword evidence="5" id="KW-0430">Lectin</keyword>
<evidence type="ECO:0000259" key="7">
    <source>
        <dbReference type="PROSITE" id="PS51752"/>
    </source>
</evidence>
<dbReference type="Proteomes" id="UP000095767">
    <property type="component" value="Unassembled WGS sequence"/>
</dbReference>
<dbReference type="PANTHER" id="PTHR46506">
    <property type="entry name" value="OS05G0143600 PROTEIN"/>
    <property type="match status" value="1"/>
</dbReference>
<keyword evidence="4 6" id="KW-0964">Secreted</keyword>
<comment type="similarity">
    <text evidence="2 6">Belongs to the plant dirigent protein family.</text>
</comment>
<dbReference type="GO" id="GO:0009699">
    <property type="term" value="P:phenylpropanoid biosynthetic process"/>
    <property type="evidence" value="ECO:0007669"/>
    <property type="project" value="UniProtKB-ARBA"/>
</dbReference>
<dbReference type="FunFam" id="2.100.10.30:FF:000001">
    <property type="entry name" value="Jacalin-related lectin 33"/>
    <property type="match status" value="1"/>
</dbReference>
<name>A0A1E5WED2_9POAL</name>
<dbReference type="Pfam" id="PF01419">
    <property type="entry name" value="Jacalin"/>
    <property type="match status" value="1"/>
</dbReference>
<organism evidence="8 9">
    <name type="scientific">Dichanthelium oligosanthes</name>
    <dbReference type="NCBI Taxonomy" id="888268"/>
    <lineage>
        <taxon>Eukaryota</taxon>
        <taxon>Viridiplantae</taxon>
        <taxon>Streptophyta</taxon>
        <taxon>Embryophyta</taxon>
        <taxon>Tracheophyta</taxon>
        <taxon>Spermatophyta</taxon>
        <taxon>Magnoliopsida</taxon>
        <taxon>Liliopsida</taxon>
        <taxon>Poales</taxon>
        <taxon>Poaceae</taxon>
        <taxon>PACMAD clade</taxon>
        <taxon>Panicoideae</taxon>
        <taxon>Panicodae</taxon>
        <taxon>Paniceae</taxon>
        <taxon>Dichantheliinae</taxon>
        <taxon>Dichanthelium</taxon>
    </lineage>
</organism>
<dbReference type="InterPro" id="IPR036404">
    <property type="entry name" value="Jacalin-like_lectin_dom_sf"/>
</dbReference>
<evidence type="ECO:0000256" key="1">
    <source>
        <dbReference type="ARBA" id="ARBA00006568"/>
    </source>
</evidence>
<evidence type="ECO:0000313" key="8">
    <source>
        <dbReference type="EMBL" id="OEL35570.1"/>
    </source>
</evidence>
<evidence type="ECO:0000256" key="3">
    <source>
        <dbReference type="ARBA" id="ARBA00011738"/>
    </source>
</evidence>
<comment type="function">
    <text evidence="6">Dirigent proteins impart stereoselectivity on the phenoxy radical-coupling reaction, yielding optically active lignans from two molecules of coniferyl alcohol in the biosynthesis of lignans, flavonolignans, and alkaloids and thus plays a central role in plant secondary metabolism.</text>
</comment>
<comment type="similarity">
    <text evidence="1">Belongs to the jacalin lectin family.</text>
</comment>